<keyword evidence="2" id="KW-1185">Reference proteome</keyword>
<protein>
    <recommendedName>
        <fullName evidence="3">Transposase IS116/IS110/IS902 family protein</fullName>
    </recommendedName>
</protein>
<organism evidence="1 2">
    <name type="scientific">Aureliella helgolandensis</name>
    <dbReference type="NCBI Taxonomy" id="2527968"/>
    <lineage>
        <taxon>Bacteria</taxon>
        <taxon>Pseudomonadati</taxon>
        <taxon>Planctomycetota</taxon>
        <taxon>Planctomycetia</taxon>
        <taxon>Pirellulales</taxon>
        <taxon>Pirellulaceae</taxon>
        <taxon>Aureliella</taxon>
    </lineage>
</organism>
<sequence>MLRDRGMKHHAAIRKLARSWIRILFRVWQTEVPFDCDRYIAQLKQRCPEIARYLAPEN</sequence>
<dbReference type="AlphaFoldDB" id="A0A518G3J7"/>
<gene>
    <name evidence="1" type="ORF">Q31a_14690</name>
</gene>
<accession>A0A518G3J7</accession>
<dbReference type="EMBL" id="CP036298">
    <property type="protein sequence ID" value="QDV23171.1"/>
    <property type="molecule type" value="Genomic_DNA"/>
</dbReference>
<dbReference type="KEGG" id="ahel:Q31a_14690"/>
<proteinExistence type="predicted"/>
<evidence type="ECO:0000313" key="2">
    <source>
        <dbReference type="Proteomes" id="UP000318017"/>
    </source>
</evidence>
<reference evidence="1 2" key="1">
    <citation type="submission" date="2019-02" db="EMBL/GenBank/DDBJ databases">
        <title>Deep-cultivation of Planctomycetes and their phenomic and genomic characterization uncovers novel biology.</title>
        <authorList>
            <person name="Wiegand S."/>
            <person name="Jogler M."/>
            <person name="Boedeker C."/>
            <person name="Pinto D."/>
            <person name="Vollmers J."/>
            <person name="Rivas-Marin E."/>
            <person name="Kohn T."/>
            <person name="Peeters S.H."/>
            <person name="Heuer A."/>
            <person name="Rast P."/>
            <person name="Oberbeckmann S."/>
            <person name="Bunk B."/>
            <person name="Jeske O."/>
            <person name="Meyerdierks A."/>
            <person name="Storesund J.E."/>
            <person name="Kallscheuer N."/>
            <person name="Luecker S."/>
            <person name="Lage O.M."/>
            <person name="Pohl T."/>
            <person name="Merkel B.J."/>
            <person name="Hornburger P."/>
            <person name="Mueller R.-W."/>
            <person name="Bruemmer F."/>
            <person name="Labrenz M."/>
            <person name="Spormann A.M."/>
            <person name="Op den Camp H."/>
            <person name="Overmann J."/>
            <person name="Amann R."/>
            <person name="Jetten M.S.M."/>
            <person name="Mascher T."/>
            <person name="Medema M.H."/>
            <person name="Devos D.P."/>
            <person name="Kaster A.-K."/>
            <person name="Ovreas L."/>
            <person name="Rohde M."/>
            <person name="Galperin M.Y."/>
            <person name="Jogler C."/>
        </authorList>
    </citation>
    <scope>NUCLEOTIDE SEQUENCE [LARGE SCALE GENOMIC DNA]</scope>
    <source>
        <strain evidence="1 2">Q31a</strain>
    </source>
</reference>
<name>A0A518G3J7_9BACT</name>
<dbReference type="Proteomes" id="UP000318017">
    <property type="component" value="Chromosome"/>
</dbReference>
<evidence type="ECO:0000313" key="1">
    <source>
        <dbReference type="EMBL" id="QDV23171.1"/>
    </source>
</evidence>
<evidence type="ECO:0008006" key="3">
    <source>
        <dbReference type="Google" id="ProtNLM"/>
    </source>
</evidence>